<name>A0A8D8TN16_9HEMI</name>
<dbReference type="EMBL" id="HBUF01286145">
    <property type="protein sequence ID" value="CAG6688316.1"/>
    <property type="molecule type" value="Transcribed_RNA"/>
</dbReference>
<accession>A0A8D8TN16</accession>
<proteinExistence type="predicted"/>
<protein>
    <submittedName>
        <fullName evidence="1">Uncharacterized protein</fullName>
    </submittedName>
</protein>
<reference evidence="1" key="1">
    <citation type="submission" date="2021-05" db="EMBL/GenBank/DDBJ databases">
        <authorList>
            <person name="Alioto T."/>
            <person name="Alioto T."/>
            <person name="Gomez Garrido J."/>
        </authorList>
    </citation>
    <scope>NUCLEOTIDE SEQUENCE</scope>
</reference>
<dbReference type="AlphaFoldDB" id="A0A8D8TN16"/>
<dbReference type="EMBL" id="HBUF01436437">
    <property type="protein sequence ID" value="CAG6742520.1"/>
    <property type="molecule type" value="Transcribed_RNA"/>
</dbReference>
<dbReference type="EMBL" id="HBUF01286144">
    <property type="protein sequence ID" value="CAG6688315.1"/>
    <property type="molecule type" value="Transcribed_RNA"/>
</dbReference>
<organism evidence="1">
    <name type="scientific">Cacopsylla melanoneura</name>
    <dbReference type="NCBI Taxonomy" id="428564"/>
    <lineage>
        <taxon>Eukaryota</taxon>
        <taxon>Metazoa</taxon>
        <taxon>Ecdysozoa</taxon>
        <taxon>Arthropoda</taxon>
        <taxon>Hexapoda</taxon>
        <taxon>Insecta</taxon>
        <taxon>Pterygota</taxon>
        <taxon>Neoptera</taxon>
        <taxon>Paraneoptera</taxon>
        <taxon>Hemiptera</taxon>
        <taxon>Sternorrhyncha</taxon>
        <taxon>Psylloidea</taxon>
        <taxon>Psyllidae</taxon>
        <taxon>Psyllinae</taxon>
        <taxon>Cacopsylla</taxon>
    </lineage>
</organism>
<evidence type="ECO:0000313" key="1">
    <source>
        <dbReference type="EMBL" id="CAG6688316.1"/>
    </source>
</evidence>
<sequence length="122" mass="14209">MFLGEKFINRLSIHELVDVVILVGQVIDGFMLWRFNIEVNFVLLVEGDNRSILKSPPRIMYRKWLSFSKSLSRQSMKVSKLERGLFDRYIQAIAISRLADVTTVYSKLKRTGSRSRVRGRKS</sequence>
<dbReference type="EMBL" id="HBUF01436438">
    <property type="protein sequence ID" value="CAG6742521.1"/>
    <property type="molecule type" value="Transcribed_RNA"/>
</dbReference>